<evidence type="ECO:0000256" key="1">
    <source>
        <dbReference type="ARBA" id="ARBA00004328"/>
    </source>
</evidence>
<organism evidence="3 4">
    <name type="scientific">Serratia grimesii</name>
    <dbReference type="NCBI Taxonomy" id="82995"/>
    <lineage>
        <taxon>Bacteria</taxon>
        <taxon>Pseudomonadati</taxon>
        <taxon>Pseudomonadota</taxon>
        <taxon>Gammaproteobacteria</taxon>
        <taxon>Enterobacterales</taxon>
        <taxon>Yersiniaceae</taxon>
        <taxon>Serratia</taxon>
    </lineage>
</organism>
<name>A0ABR4UDP6_9GAMM</name>
<evidence type="ECO:0000313" key="3">
    <source>
        <dbReference type="EMBL" id="KFB89619.1"/>
    </source>
</evidence>
<dbReference type="Gene3D" id="6.10.140.1630">
    <property type="match status" value="1"/>
</dbReference>
<comment type="caution">
    <text evidence="3">The sequence shown here is derived from an EMBL/GenBank/DDBJ whole genome shotgun (WGS) entry which is preliminary data.</text>
</comment>
<dbReference type="EMBL" id="JGVP01000004">
    <property type="protein sequence ID" value="KFB89619.1"/>
    <property type="molecule type" value="Genomic_DNA"/>
</dbReference>
<sequence>MATQRQKVIRNDGGIQVVEVLSGGGSSVAWGDIVGKPTTFAPVAATTSVTGGVKQAATQANSTATDAAGVVADLNALLAKLKAAGIMA</sequence>
<protein>
    <recommendedName>
        <fullName evidence="5">Head fiber protein</fullName>
    </recommendedName>
</protein>
<proteinExistence type="predicted"/>
<evidence type="ECO:0008006" key="5">
    <source>
        <dbReference type="Google" id="ProtNLM"/>
    </source>
</evidence>
<dbReference type="Pfam" id="PF11133">
    <property type="entry name" value="Phage_head_fibr"/>
    <property type="match status" value="1"/>
</dbReference>
<gene>
    <name evidence="3" type="ORF">CR62_16675</name>
</gene>
<comment type="subcellular location">
    <subcellularLocation>
        <location evidence="1">Virion</location>
    </subcellularLocation>
</comment>
<evidence type="ECO:0000256" key="2">
    <source>
        <dbReference type="ARBA" id="ARBA00022581"/>
    </source>
</evidence>
<evidence type="ECO:0000313" key="4">
    <source>
        <dbReference type="Proteomes" id="UP000028721"/>
    </source>
</evidence>
<reference evidence="3 4" key="1">
    <citation type="submission" date="2014-03" db="EMBL/GenBank/DDBJ databases">
        <title>Draft genome sequence of the Serratia grimesii strain a2.</title>
        <authorList>
            <person name="Toymentseva A."/>
            <person name="Kazakov S."/>
            <person name="Giliazeva A."/>
            <person name="Ismagilova R."/>
            <person name="Shah R."/>
            <person name="Sharipova M."/>
            <person name="Khaitlina S."/>
            <person name="Mardanova A."/>
        </authorList>
    </citation>
    <scope>NUCLEOTIDE SEQUENCE [LARGE SCALE GENOMIC DNA]</scope>
    <source>
        <strain evidence="3 4">A2</strain>
    </source>
</reference>
<keyword evidence="4" id="KW-1185">Reference proteome</keyword>
<dbReference type="Proteomes" id="UP000028721">
    <property type="component" value="Unassembled WGS sequence"/>
</dbReference>
<accession>A0ABR4UDP6</accession>
<dbReference type="InterPro" id="IPR022741">
    <property type="entry name" value="Phage_B103_Gp8"/>
</dbReference>
<keyword evidence="2" id="KW-0945">Host-virus interaction</keyword>